<keyword evidence="3" id="KW-0645">Protease</keyword>
<evidence type="ECO:0000256" key="1">
    <source>
        <dbReference type="SAM" id="Phobius"/>
    </source>
</evidence>
<gene>
    <name evidence="3" type="ORF">IQ266_06530</name>
</gene>
<evidence type="ECO:0000313" key="3">
    <source>
        <dbReference type="EMBL" id="MBE9029418.1"/>
    </source>
</evidence>
<dbReference type="RefSeq" id="WP_264324237.1">
    <property type="nucleotide sequence ID" value="NZ_JADEXQ010000016.1"/>
</dbReference>
<keyword evidence="3" id="KW-0482">Metalloprotease</keyword>
<name>A0A928Z3N5_9CYAN</name>
<accession>A0A928Z3N5</accession>
<sequence length="179" mass="20557">MQPIQSLRWHDRLRYRIQTAVITIPAPRDWRYTLILLGLFGLIYLPIGFHTGFLKLAPQLNPGLVITVAATALLMPGINEELIFRVLLLPHPTEPMRPMVQRLWQMCSWILFVLYHVPPWTPDFFKTPAFLIGVGLVGIACTFSYWQSRSIWTAVFLHWAIVSLWLLVFGGLAKFESVG</sequence>
<keyword evidence="4" id="KW-1185">Reference proteome</keyword>
<reference evidence="3" key="1">
    <citation type="submission" date="2020-10" db="EMBL/GenBank/DDBJ databases">
        <authorList>
            <person name="Castelo-Branco R."/>
            <person name="Eusebio N."/>
            <person name="Adriana R."/>
            <person name="Vieira A."/>
            <person name="Brugerolle De Fraissinette N."/>
            <person name="Rezende De Castro R."/>
            <person name="Schneider M.P."/>
            <person name="Vasconcelos V."/>
            <person name="Leao P.N."/>
        </authorList>
    </citation>
    <scope>NUCLEOTIDE SEQUENCE</scope>
    <source>
        <strain evidence="3">LEGE 11480</strain>
    </source>
</reference>
<dbReference type="Proteomes" id="UP000625316">
    <property type="component" value="Unassembled WGS sequence"/>
</dbReference>
<dbReference type="EMBL" id="JADEXQ010000016">
    <property type="protein sequence ID" value="MBE9029418.1"/>
    <property type="molecule type" value="Genomic_DNA"/>
</dbReference>
<feature type="transmembrane region" description="Helical" evidence="1">
    <location>
        <begin position="153"/>
        <end position="173"/>
    </location>
</feature>
<dbReference type="InterPro" id="IPR003675">
    <property type="entry name" value="Rce1/LyrA-like_dom"/>
</dbReference>
<proteinExistence type="predicted"/>
<protein>
    <submittedName>
        <fullName evidence="3">CPBP family intramembrane metalloprotease</fullName>
    </submittedName>
</protein>
<dbReference type="GO" id="GO:0008237">
    <property type="term" value="F:metallopeptidase activity"/>
    <property type="evidence" value="ECO:0007669"/>
    <property type="project" value="UniProtKB-KW"/>
</dbReference>
<dbReference type="GO" id="GO:0080120">
    <property type="term" value="P:CAAX-box protein maturation"/>
    <property type="evidence" value="ECO:0007669"/>
    <property type="project" value="UniProtKB-ARBA"/>
</dbReference>
<keyword evidence="1" id="KW-0472">Membrane</keyword>
<evidence type="ECO:0000313" key="4">
    <source>
        <dbReference type="Proteomes" id="UP000625316"/>
    </source>
</evidence>
<keyword evidence="1" id="KW-0812">Transmembrane</keyword>
<organism evidence="3 4">
    <name type="scientific">Romeriopsis navalis LEGE 11480</name>
    <dbReference type="NCBI Taxonomy" id="2777977"/>
    <lineage>
        <taxon>Bacteria</taxon>
        <taxon>Bacillati</taxon>
        <taxon>Cyanobacteriota</taxon>
        <taxon>Cyanophyceae</taxon>
        <taxon>Leptolyngbyales</taxon>
        <taxon>Leptolyngbyaceae</taxon>
        <taxon>Romeriopsis</taxon>
        <taxon>Romeriopsis navalis</taxon>
    </lineage>
</organism>
<evidence type="ECO:0000259" key="2">
    <source>
        <dbReference type="Pfam" id="PF02517"/>
    </source>
</evidence>
<keyword evidence="1" id="KW-1133">Transmembrane helix</keyword>
<dbReference type="Pfam" id="PF02517">
    <property type="entry name" value="Rce1-like"/>
    <property type="match status" value="1"/>
</dbReference>
<feature type="transmembrane region" description="Helical" evidence="1">
    <location>
        <begin position="129"/>
        <end position="146"/>
    </location>
</feature>
<dbReference type="AlphaFoldDB" id="A0A928Z3N5"/>
<dbReference type="GO" id="GO:0004175">
    <property type="term" value="F:endopeptidase activity"/>
    <property type="evidence" value="ECO:0007669"/>
    <property type="project" value="UniProtKB-ARBA"/>
</dbReference>
<comment type="caution">
    <text evidence="3">The sequence shown here is derived from an EMBL/GenBank/DDBJ whole genome shotgun (WGS) entry which is preliminary data.</text>
</comment>
<feature type="domain" description="CAAX prenyl protease 2/Lysostaphin resistance protein A-like" evidence="2">
    <location>
        <begin position="66"/>
        <end position="161"/>
    </location>
</feature>
<feature type="transmembrane region" description="Helical" evidence="1">
    <location>
        <begin position="34"/>
        <end position="54"/>
    </location>
</feature>
<keyword evidence="3" id="KW-0378">Hydrolase</keyword>